<name>A0ABR3FJB6_9AGAR</name>
<dbReference type="Pfam" id="PF10544">
    <property type="entry name" value="T5orf172"/>
    <property type="match status" value="1"/>
</dbReference>
<organism evidence="2 3">
    <name type="scientific">Marasmius crinis-equi</name>
    <dbReference type="NCBI Taxonomy" id="585013"/>
    <lineage>
        <taxon>Eukaryota</taxon>
        <taxon>Fungi</taxon>
        <taxon>Dikarya</taxon>
        <taxon>Basidiomycota</taxon>
        <taxon>Agaricomycotina</taxon>
        <taxon>Agaricomycetes</taxon>
        <taxon>Agaricomycetidae</taxon>
        <taxon>Agaricales</taxon>
        <taxon>Marasmiineae</taxon>
        <taxon>Marasmiaceae</taxon>
        <taxon>Marasmius</taxon>
    </lineage>
</organism>
<evidence type="ECO:0000313" key="2">
    <source>
        <dbReference type="EMBL" id="KAL0575263.1"/>
    </source>
</evidence>
<keyword evidence="3" id="KW-1185">Reference proteome</keyword>
<evidence type="ECO:0000313" key="3">
    <source>
        <dbReference type="Proteomes" id="UP001465976"/>
    </source>
</evidence>
<evidence type="ECO:0000259" key="1">
    <source>
        <dbReference type="SMART" id="SM00974"/>
    </source>
</evidence>
<dbReference type="Proteomes" id="UP001465976">
    <property type="component" value="Unassembled WGS sequence"/>
</dbReference>
<sequence>MRSSPPLQASLRVSMSSLPAFALGCFALPTRDPHESVCVANSFDDQHLRDWIKRHDSLERTSLGRDTEEFVYIFKIDGVSFNSVVDVDLTNTSVYKIGRTNNPDRRKREWRSQCATQLHTWFDPVPVRHYVEVERLVHTELEKTCVARPRKACDDCGKVHQEIFIVVEEPGVVEKITSLIVAQNLKVL</sequence>
<comment type="caution">
    <text evidence="2">The sequence shown here is derived from an EMBL/GenBank/DDBJ whole genome shotgun (WGS) entry which is preliminary data.</text>
</comment>
<dbReference type="SMART" id="SM00974">
    <property type="entry name" value="T5orf172"/>
    <property type="match status" value="1"/>
</dbReference>
<dbReference type="PANTHER" id="PTHR28094:SF1">
    <property type="entry name" value="MEIOTICALLY UP-REGULATED GENE 113 PROTEIN"/>
    <property type="match status" value="1"/>
</dbReference>
<gene>
    <name evidence="2" type="ORF">V5O48_006699</name>
</gene>
<feature type="domain" description="Bacteriophage T5 Orf172 DNA-binding" evidence="1">
    <location>
        <begin position="89"/>
        <end position="179"/>
    </location>
</feature>
<reference evidence="2 3" key="1">
    <citation type="submission" date="2024-02" db="EMBL/GenBank/DDBJ databases">
        <title>A draft genome for the cacao thread blight pathogen Marasmius crinis-equi.</title>
        <authorList>
            <person name="Cohen S.P."/>
            <person name="Baruah I.K."/>
            <person name="Amoako-Attah I."/>
            <person name="Bukari Y."/>
            <person name="Meinhardt L.W."/>
            <person name="Bailey B.A."/>
        </authorList>
    </citation>
    <scope>NUCLEOTIDE SEQUENCE [LARGE SCALE GENOMIC DNA]</scope>
    <source>
        <strain evidence="2 3">GH-76</strain>
    </source>
</reference>
<dbReference type="PROSITE" id="PS51257">
    <property type="entry name" value="PROKAR_LIPOPROTEIN"/>
    <property type="match status" value="1"/>
</dbReference>
<proteinExistence type="predicted"/>
<dbReference type="InterPro" id="IPR018306">
    <property type="entry name" value="Phage_T5_Orf172_DNA-bd"/>
</dbReference>
<dbReference type="PANTHER" id="PTHR28094">
    <property type="entry name" value="MEIOTICALLY UP-REGULATED GENE 113 PROTEIN"/>
    <property type="match status" value="1"/>
</dbReference>
<protein>
    <recommendedName>
        <fullName evidence="1">Bacteriophage T5 Orf172 DNA-binding domain-containing protein</fullName>
    </recommendedName>
</protein>
<dbReference type="EMBL" id="JBAHYK010000321">
    <property type="protein sequence ID" value="KAL0575263.1"/>
    <property type="molecule type" value="Genomic_DNA"/>
</dbReference>
<accession>A0ABR3FJB6</accession>
<dbReference type="InterPro" id="IPR053006">
    <property type="entry name" value="Meiosis_regulatory"/>
</dbReference>